<dbReference type="Gene3D" id="1.20.58.300">
    <property type="entry name" value="FlgN-like"/>
    <property type="match status" value="1"/>
</dbReference>
<organism evidence="2">
    <name type="scientific">Tepidanaerobacter syntrophicus</name>
    <dbReference type="NCBI Taxonomy" id="224999"/>
    <lineage>
        <taxon>Bacteria</taxon>
        <taxon>Bacillati</taxon>
        <taxon>Bacillota</taxon>
        <taxon>Clostridia</taxon>
        <taxon>Thermosediminibacterales</taxon>
        <taxon>Tepidanaerobacteraceae</taxon>
        <taxon>Tepidanaerobacter</taxon>
    </lineage>
</organism>
<dbReference type="OrthoDB" id="1680765at2"/>
<dbReference type="GO" id="GO:0044780">
    <property type="term" value="P:bacterial-type flagellum assembly"/>
    <property type="evidence" value="ECO:0007669"/>
    <property type="project" value="InterPro"/>
</dbReference>
<dbReference type="STRING" id="224999.GCA_001485475_00357"/>
<evidence type="ECO:0000313" key="3">
    <source>
        <dbReference type="Proteomes" id="UP000062160"/>
    </source>
</evidence>
<protein>
    <submittedName>
        <fullName evidence="2">FlgN protein</fullName>
    </submittedName>
</protein>
<dbReference type="InterPro" id="IPR036679">
    <property type="entry name" value="FlgN-like_sf"/>
</dbReference>
<dbReference type="InterPro" id="IPR007809">
    <property type="entry name" value="FlgN-like"/>
</dbReference>
<keyword evidence="3" id="KW-1185">Reference proteome</keyword>
<dbReference type="Proteomes" id="UP000062160">
    <property type="component" value="Unassembled WGS sequence"/>
</dbReference>
<name>A0A0U9HN24_9FIRM</name>
<dbReference type="AlphaFoldDB" id="A0A0U9HN24"/>
<sequence length="166" mass="18864">MKEESIGFALIENLKNQLQAYKELTDLAEEKSNILVKGNIELLEDITEVEQMLILKLGKLEKERFALMNQIAEKTGKNVSEIKNNILRDFLSSEEIGAFSAVSDELKTVLLYLSEKNETNEKLIRNTLDYIDFSIKLLTDAGEVPTNYSSEGTNNKEAFHFIDKKA</sequence>
<proteinExistence type="predicted"/>
<evidence type="ECO:0000313" key="2">
    <source>
        <dbReference type="EMBL" id="GAQ24375.1"/>
    </source>
</evidence>
<keyword evidence="1" id="KW-1005">Bacterial flagellum biogenesis</keyword>
<dbReference type="Pfam" id="PF05130">
    <property type="entry name" value="FlgN"/>
    <property type="match status" value="1"/>
</dbReference>
<reference evidence="2" key="1">
    <citation type="journal article" date="2016" name="Genome Announc.">
        <title>Draft Genome Sequence of the Syntrophic Lactate-Degrading Bacterium Tepidanaerobacter syntrophicus JLT.</title>
        <authorList>
            <person name="Matsuura N."/>
            <person name="Ohashi A."/>
            <person name="Tourlousse D.M."/>
            <person name="Sekiguchi Y."/>
        </authorList>
    </citation>
    <scope>NUCLEOTIDE SEQUENCE [LARGE SCALE GENOMIC DNA]</scope>
    <source>
        <strain evidence="2">JL</strain>
    </source>
</reference>
<dbReference type="EMBL" id="DF976999">
    <property type="protein sequence ID" value="GAQ24375.1"/>
    <property type="molecule type" value="Genomic_DNA"/>
</dbReference>
<gene>
    <name evidence="2" type="ORF">TSYNT_5201</name>
</gene>
<evidence type="ECO:0000256" key="1">
    <source>
        <dbReference type="ARBA" id="ARBA00022795"/>
    </source>
</evidence>
<dbReference type="SUPFAM" id="SSF140566">
    <property type="entry name" value="FlgN-like"/>
    <property type="match status" value="1"/>
</dbReference>
<accession>A0A0U9HN24</accession>
<dbReference type="RefSeq" id="WP_059031449.1">
    <property type="nucleotide sequence ID" value="NZ_BSDN01000001.1"/>
</dbReference>